<protein>
    <recommendedName>
        <fullName evidence="7">Beta-hexosaminidase</fullName>
        <ecNumber evidence="7">3.2.1.52</ecNumber>
    </recommendedName>
</protein>
<feature type="domain" description="Beta-hexosaminidase eukaryotic type N-terminal" evidence="11">
    <location>
        <begin position="125"/>
        <end position="246"/>
    </location>
</feature>
<dbReference type="RefSeq" id="XP_028129172.1">
    <property type="nucleotide sequence ID" value="XM_028273371.1"/>
</dbReference>
<dbReference type="SUPFAM" id="SSF55545">
    <property type="entry name" value="beta-N-acetylhexosaminidase-like domain"/>
    <property type="match status" value="1"/>
</dbReference>
<feature type="transmembrane region" description="Helical" evidence="9">
    <location>
        <begin position="44"/>
        <end position="61"/>
    </location>
</feature>
<dbReference type="PIRSF" id="PIRSF001093">
    <property type="entry name" value="B-hxosamndse_ab_euk"/>
    <property type="match status" value="1"/>
</dbReference>
<evidence type="ECO:0000256" key="1">
    <source>
        <dbReference type="ARBA" id="ARBA00001231"/>
    </source>
</evidence>
<dbReference type="InterPro" id="IPR015883">
    <property type="entry name" value="Glyco_hydro_20_cat"/>
</dbReference>
<reference evidence="14" key="1">
    <citation type="submission" date="2025-04" db="UniProtKB">
        <authorList>
            <consortium name="RefSeq"/>
        </authorList>
    </citation>
    <scope>IDENTIFICATION</scope>
    <source>
        <tissue evidence="14">Whole insect</tissue>
    </source>
</reference>
<dbReference type="FunCoup" id="A0A6P7F2R6">
    <property type="interactions" value="1411"/>
</dbReference>
<dbReference type="EC" id="3.2.1.52" evidence="7"/>
<dbReference type="Proteomes" id="UP001652700">
    <property type="component" value="Unplaced"/>
</dbReference>
<dbReference type="InParanoid" id="A0A6P7F2R6"/>
<keyword evidence="3" id="KW-0732">Signal</keyword>
<keyword evidence="9" id="KW-0812">Transmembrane</keyword>
<organism evidence="14">
    <name type="scientific">Diabrotica virgifera virgifera</name>
    <name type="common">western corn rootworm</name>
    <dbReference type="NCBI Taxonomy" id="50390"/>
    <lineage>
        <taxon>Eukaryota</taxon>
        <taxon>Metazoa</taxon>
        <taxon>Ecdysozoa</taxon>
        <taxon>Arthropoda</taxon>
        <taxon>Hexapoda</taxon>
        <taxon>Insecta</taxon>
        <taxon>Pterygota</taxon>
        <taxon>Neoptera</taxon>
        <taxon>Endopterygota</taxon>
        <taxon>Coleoptera</taxon>
        <taxon>Polyphaga</taxon>
        <taxon>Cucujiformia</taxon>
        <taxon>Chrysomeloidea</taxon>
        <taxon>Chrysomelidae</taxon>
        <taxon>Galerucinae</taxon>
        <taxon>Diabroticina</taxon>
        <taxon>Diabroticites</taxon>
        <taxon>Diabrotica</taxon>
    </lineage>
</organism>
<dbReference type="InterPro" id="IPR029018">
    <property type="entry name" value="Hex-like_dom2"/>
</dbReference>
<dbReference type="PRINTS" id="PR00738">
    <property type="entry name" value="GLHYDRLASE20"/>
</dbReference>
<keyword evidence="5" id="KW-0325">Glycoprotein</keyword>
<evidence type="ECO:0000256" key="8">
    <source>
        <dbReference type="PIRSR" id="PIRSR001093-1"/>
    </source>
</evidence>
<dbReference type="CTD" id="250735"/>
<evidence type="ECO:0000256" key="6">
    <source>
        <dbReference type="ARBA" id="ARBA00023295"/>
    </source>
</evidence>
<dbReference type="GeneID" id="114325330"/>
<evidence type="ECO:0000313" key="14">
    <source>
        <dbReference type="RefSeq" id="XP_028129172.1"/>
    </source>
</evidence>
<dbReference type="Gene3D" id="3.20.20.80">
    <property type="entry name" value="Glycosidases"/>
    <property type="match status" value="1"/>
</dbReference>
<evidence type="ECO:0000256" key="3">
    <source>
        <dbReference type="ARBA" id="ARBA00022729"/>
    </source>
</evidence>
<dbReference type="GO" id="GO:0016231">
    <property type="term" value="F:beta-N-acetylglucosaminidase activity"/>
    <property type="evidence" value="ECO:0007669"/>
    <property type="project" value="TreeGrafter"/>
</dbReference>
<proteinExistence type="inferred from homology"/>
<dbReference type="EnsemblMetazoa" id="XM_028273371.2">
    <property type="protein sequence ID" value="XP_028129172.1"/>
    <property type="gene ID" value="LOC114325330"/>
</dbReference>
<dbReference type="KEGG" id="dvv:114325330"/>
<comment type="similarity">
    <text evidence="2 7">Belongs to the glycosyl hydrolase 20 family.</text>
</comment>
<dbReference type="Gene3D" id="3.30.379.10">
    <property type="entry name" value="Chitobiase/beta-hexosaminidase domain 2-like"/>
    <property type="match status" value="1"/>
</dbReference>
<dbReference type="InterPro" id="IPR025705">
    <property type="entry name" value="Beta_hexosaminidase_sua/sub"/>
</dbReference>
<sequence length="664" mass="76182">MVFQKYICYVHPFVDYTKSLCELHSSTHSVRSGGRMKQGELRRALLLVIIFCIFLFFYLYWQQSTKNVPTVIYDYKHVHSAYKKSNPSQWTWDCINQRCERRYIKETQKPVSLATCSMLCGSTQLWPQPTGPVTLGSKALTFNHNHFKFESDVAEPARVLLQEAFALFNDNVISLVERSDYVKEKADLTEFLIKVNIGDAKITKLTLQTDESYTLVVKPLETRISANITAKTFFGARSALETLSQLIWWDPYTNDGILKVIKGATVKDKPTFSYRGLMVDTSRNFMSTDSLRRVLEGMAASKLNVFHWHVTDSQSFPLEVPSLPLLSKTGSYSPEMTYSPAEVKDLVHFARVRGIRVILEVDTPAHVGNGWAWGPTKGLGELAVCINERPWSLYCGEPPCGQLNPDNPRVYEILEKLYKDLLDLSDEDEIFHIGGDEVNLECWSQHLQKSSTVYNFTDLHDLWGEFTVKAMNKLTAANAGKQIPHVIIWSSKLTKRPYITKYLNKSQIVVQSWGASQWSDTPDLLSDGYKIIISHVDAWYLDCGFGRWRETGEAACDPYRPWQTVYNHRPWQQQYSNKKLILGGEACLWSEQFDEGSLDARLWPRAAAFAERMWSDPQIDLTTLNIQEDVYTRLNTHRDRLVKRGLRAEALWPEWCVQNPGMCL</sequence>
<feature type="domain" description="Glycoside hydrolase family 20 catalytic" evidence="10">
    <location>
        <begin position="272"/>
        <end position="616"/>
    </location>
</feature>
<dbReference type="InterPro" id="IPR029019">
    <property type="entry name" value="HEX_eukaryotic_N"/>
</dbReference>
<dbReference type="PANTHER" id="PTHR22600:SF3">
    <property type="entry name" value="BETA-HEXOSAMINIDASE FDL-RELATED"/>
    <property type="match status" value="1"/>
</dbReference>
<evidence type="ECO:0000313" key="12">
    <source>
        <dbReference type="EnsemblMetazoa" id="XP_028129172.1"/>
    </source>
</evidence>
<dbReference type="GO" id="GO:0030203">
    <property type="term" value="P:glycosaminoglycan metabolic process"/>
    <property type="evidence" value="ECO:0007669"/>
    <property type="project" value="TreeGrafter"/>
</dbReference>
<evidence type="ECO:0000259" key="11">
    <source>
        <dbReference type="Pfam" id="PF14845"/>
    </source>
</evidence>
<keyword evidence="13" id="KW-1185">Reference proteome</keyword>
<dbReference type="GO" id="GO:0005975">
    <property type="term" value="P:carbohydrate metabolic process"/>
    <property type="evidence" value="ECO:0007669"/>
    <property type="project" value="InterPro"/>
</dbReference>
<evidence type="ECO:0000256" key="7">
    <source>
        <dbReference type="PIRNR" id="PIRNR001093"/>
    </source>
</evidence>
<evidence type="ECO:0000313" key="13">
    <source>
        <dbReference type="Proteomes" id="UP001652700"/>
    </source>
</evidence>
<gene>
    <name evidence="14" type="primary">LOC114325330</name>
</gene>
<dbReference type="GO" id="GO:0005886">
    <property type="term" value="C:plasma membrane"/>
    <property type="evidence" value="ECO:0007669"/>
    <property type="project" value="TreeGrafter"/>
</dbReference>
<evidence type="ECO:0000256" key="9">
    <source>
        <dbReference type="SAM" id="Phobius"/>
    </source>
</evidence>
<dbReference type="FunFam" id="3.20.20.80:FF:000063">
    <property type="entry name" value="Beta-hexosaminidase"/>
    <property type="match status" value="1"/>
</dbReference>
<dbReference type="AlphaFoldDB" id="A0A6P7F2R6"/>
<keyword evidence="6 7" id="KW-0326">Glycosidase</keyword>
<comment type="catalytic activity">
    <reaction evidence="1 7">
        <text>Hydrolysis of terminal non-reducing N-acetyl-D-hexosamine residues in N-acetyl-beta-D-hexosaminides.</text>
        <dbReference type="EC" id="3.2.1.52"/>
    </reaction>
</comment>
<dbReference type="PANTHER" id="PTHR22600">
    <property type="entry name" value="BETA-HEXOSAMINIDASE"/>
    <property type="match status" value="1"/>
</dbReference>
<accession>A0A6P7F2R6</accession>
<evidence type="ECO:0000256" key="2">
    <source>
        <dbReference type="ARBA" id="ARBA00006285"/>
    </source>
</evidence>
<dbReference type="Pfam" id="PF14845">
    <property type="entry name" value="Glycohydro_20b2"/>
    <property type="match status" value="1"/>
</dbReference>
<dbReference type="Pfam" id="PF00728">
    <property type="entry name" value="Glyco_hydro_20"/>
    <property type="match status" value="1"/>
</dbReference>
<evidence type="ECO:0000259" key="10">
    <source>
        <dbReference type="Pfam" id="PF00728"/>
    </source>
</evidence>
<reference evidence="12" key="2">
    <citation type="submission" date="2025-05" db="UniProtKB">
        <authorList>
            <consortium name="EnsemblMetazoa"/>
        </authorList>
    </citation>
    <scope>IDENTIFICATION</scope>
</reference>
<evidence type="ECO:0000256" key="4">
    <source>
        <dbReference type="ARBA" id="ARBA00022801"/>
    </source>
</evidence>
<dbReference type="SUPFAM" id="SSF51445">
    <property type="entry name" value="(Trans)glycosidases"/>
    <property type="match status" value="1"/>
</dbReference>
<name>A0A6P7F2R6_DIAVI</name>
<feature type="active site" description="Proton donor" evidence="8">
    <location>
        <position position="437"/>
    </location>
</feature>
<dbReference type="OrthoDB" id="428480at2759"/>
<dbReference type="InterPro" id="IPR017853">
    <property type="entry name" value="GH"/>
</dbReference>
<keyword evidence="4 7" id="KW-0378">Hydrolase</keyword>
<keyword evidence="9" id="KW-1133">Transmembrane helix</keyword>
<keyword evidence="9" id="KW-0472">Membrane</keyword>
<evidence type="ECO:0000256" key="5">
    <source>
        <dbReference type="ARBA" id="ARBA00023180"/>
    </source>
</evidence>
<dbReference type="CDD" id="cd06562">
    <property type="entry name" value="GH20_HexA_HexB-like"/>
    <property type="match status" value="1"/>
</dbReference>